<dbReference type="EMBL" id="LXQA010002332">
    <property type="protein sequence ID" value="MCH81465.1"/>
    <property type="molecule type" value="Genomic_DNA"/>
</dbReference>
<feature type="domain" description="TIR" evidence="4">
    <location>
        <begin position="17"/>
        <end position="184"/>
    </location>
</feature>
<organism evidence="5 6">
    <name type="scientific">Trifolium medium</name>
    <dbReference type="NCBI Taxonomy" id="97028"/>
    <lineage>
        <taxon>Eukaryota</taxon>
        <taxon>Viridiplantae</taxon>
        <taxon>Streptophyta</taxon>
        <taxon>Embryophyta</taxon>
        <taxon>Tracheophyta</taxon>
        <taxon>Spermatophyta</taxon>
        <taxon>Magnoliopsida</taxon>
        <taxon>eudicotyledons</taxon>
        <taxon>Gunneridae</taxon>
        <taxon>Pentapetalae</taxon>
        <taxon>rosids</taxon>
        <taxon>fabids</taxon>
        <taxon>Fabales</taxon>
        <taxon>Fabaceae</taxon>
        <taxon>Papilionoideae</taxon>
        <taxon>50 kb inversion clade</taxon>
        <taxon>NPAAA clade</taxon>
        <taxon>Hologalegina</taxon>
        <taxon>IRL clade</taxon>
        <taxon>Trifolieae</taxon>
        <taxon>Trifolium</taxon>
    </lineage>
</organism>
<dbReference type="Proteomes" id="UP000265520">
    <property type="component" value="Unassembled WGS sequence"/>
</dbReference>
<evidence type="ECO:0000259" key="4">
    <source>
        <dbReference type="PROSITE" id="PS50104"/>
    </source>
</evidence>
<dbReference type="InterPro" id="IPR058192">
    <property type="entry name" value="WHD_ROQ1-like"/>
</dbReference>
<comment type="caution">
    <text evidence="5">The sequence shown here is derived from an EMBL/GenBank/DDBJ whole genome shotgun (WGS) entry which is preliminary data.</text>
</comment>
<keyword evidence="6" id="KW-1185">Reference proteome</keyword>
<dbReference type="InterPro" id="IPR002182">
    <property type="entry name" value="NB-ARC"/>
</dbReference>
<dbReference type="Gene3D" id="3.40.50.300">
    <property type="entry name" value="P-loop containing nucleotide triphosphate hydrolases"/>
    <property type="match status" value="1"/>
</dbReference>
<dbReference type="Gene3D" id="3.40.50.10140">
    <property type="entry name" value="Toll/interleukin-1 receptor homology (TIR) domain"/>
    <property type="match status" value="1"/>
</dbReference>
<dbReference type="PRINTS" id="PR00364">
    <property type="entry name" value="DISEASERSIST"/>
</dbReference>
<protein>
    <submittedName>
        <fullName evidence="5">TIR-NBS-LRR resistance protein</fullName>
    </submittedName>
</protein>
<dbReference type="SUPFAM" id="SSF52200">
    <property type="entry name" value="Toll/Interleukin receptor TIR domain"/>
    <property type="match status" value="1"/>
</dbReference>
<evidence type="ECO:0000313" key="6">
    <source>
        <dbReference type="Proteomes" id="UP000265520"/>
    </source>
</evidence>
<dbReference type="Pfam" id="PF01582">
    <property type="entry name" value="TIR"/>
    <property type="match status" value="1"/>
</dbReference>
<dbReference type="GO" id="GO:0006952">
    <property type="term" value="P:defense response"/>
    <property type="evidence" value="ECO:0007669"/>
    <property type="project" value="UniProtKB-KW"/>
</dbReference>
<dbReference type="SMART" id="SM00255">
    <property type="entry name" value="TIR"/>
    <property type="match status" value="1"/>
</dbReference>
<dbReference type="Gene3D" id="1.10.8.430">
    <property type="entry name" value="Helical domain of apoptotic protease-activating factors"/>
    <property type="match status" value="1"/>
</dbReference>
<keyword evidence="3" id="KW-0611">Plant defense</keyword>
<feature type="non-terminal residue" evidence="5">
    <location>
        <position position="752"/>
    </location>
</feature>
<dbReference type="PANTHER" id="PTHR11017:SF259">
    <property type="entry name" value="ADP-RIBOSYL CYCLASE_CYCLIC ADP-RIBOSE HYDROLASE"/>
    <property type="match status" value="1"/>
</dbReference>
<dbReference type="Pfam" id="PF07725">
    <property type="entry name" value="LRR_3"/>
    <property type="match status" value="1"/>
</dbReference>
<dbReference type="GO" id="GO:0043531">
    <property type="term" value="F:ADP binding"/>
    <property type="evidence" value="ECO:0007669"/>
    <property type="project" value="InterPro"/>
</dbReference>
<dbReference type="InterPro" id="IPR011713">
    <property type="entry name" value="Leu-rich_rpt_3"/>
</dbReference>
<evidence type="ECO:0000256" key="1">
    <source>
        <dbReference type="ARBA" id="ARBA00022614"/>
    </source>
</evidence>
<accession>A0A392M2G8</accession>
<dbReference type="InterPro" id="IPR032675">
    <property type="entry name" value="LRR_dom_sf"/>
</dbReference>
<evidence type="ECO:0000256" key="2">
    <source>
        <dbReference type="ARBA" id="ARBA00022737"/>
    </source>
</evidence>
<evidence type="ECO:0000256" key="3">
    <source>
        <dbReference type="ARBA" id="ARBA00022821"/>
    </source>
</evidence>
<dbReference type="Pfam" id="PF23282">
    <property type="entry name" value="WHD_ROQ1"/>
    <property type="match status" value="1"/>
</dbReference>
<keyword evidence="2" id="KW-0677">Repeat</keyword>
<dbReference type="InterPro" id="IPR044974">
    <property type="entry name" value="Disease_R_plants"/>
</dbReference>
<name>A0A392M2G8_9FABA</name>
<dbReference type="SUPFAM" id="SSF46785">
    <property type="entry name" value="Winged helix' DNA-binding domain"/>
    <property type="match status" value="1"/>
</dbReference>
<dbReference type="InterPro" id="IPR000157">
    <property type="entry name" value="TIR_dom"/>
</dbReference>
<dbReference type="GO" id="GO:0007165">
    <property type="term" value="P:signal transduction"/>
    <property type="evidence" value="ECO:0007669"/>
    <property type="project" value="InterPro"/>
</dbReference>
<dbReference type="Pfam" id="PF00931">
    <property type="entry name" value="NB-ARC"/>
    <property type="match status" value="1"/>
</dbReference>
<dbReference type="InterPro" id="IPR027417">
    <property type="entry name" value="P-loop_NTPase"/>
</dbReference>
<keyword evidence="1" id="KW-0433">Leucine-rich repeat</keyword>
<dbReference type="SUPFAM" id="SSF52540">
    <property type="entry name" value="P-loop containing nucleoside triphosphate hydrolases"/>
    <property type="match status" value="1"/>
</dbReference>
<reference evidence="5 6" key="1">
    <citation type="journal article" date="2018" name="Front. Plant Sci.">
        <title>Red Clover (Trifolium pratense) and Zigzag Clover (T. medium) - A Picture of Genomic Similarities and Differences.</title>
        <authorList>
            <person name="Dluhosova J."/>
            <person name="Istvanek J."/>
            <person name="Nedelnik J."/>
            <person name="Repkova J."/>
        </authorList>
    </citation>
    <scope>NUCLEOTIDE SEQUENCE [LARGE SCALE GENOMIC DNA]</scope>
    <source>
        <strain evidence="6">cv. 10/8</strain>
        <tissue evidence="5">Leaf</tissue>
    </source>
</reference>
<dbReference type="Gene3D" id="3.80.10.10">
    <property type="entry name" value="Ribonuclease Inhibitor"/>
    <property type="match status" value="1"/>
</dbReference>
<evidence type="ECO:0000313" key="5">
    <source>
        <dbReference type="EMBL" id="MCH81465.1"/>
    </source>
</evidence>
<dbReference type="AlphaFoldDB" id="A0A392M2G8"/>
<dbReference type="InterPro" id="IPR042197">
    <property type="entry name" value="Apaf_helical"/>
</dbReference>
<dbReference type="InterPro" id="IPR035897">
    <property type="entry name" value="Toll_tir_struct_dom_sf"/>
</dbReference>
<proteinExistence type="predicted"/>
<dbReference type="PANTHER" id="PTHR11017">
    <property type="entry name" value="LEUCINE-RICH REPEAT-CONTAINING PROTEIN"/>
    <property type="match status" value="1"/>
</dbReference>
<dbReference type="InterPro" id="IPR036390">
    <property type="entry name" value="WH_DNA-bd_sf"/>
</dbReference>
<sequence>MGSSSGSSAPLTTLSPRKYDVFVSFYGDDTRKNFTDHLFGALKRKNIVAFRDNRHLNGGEPIAPGLFRAIEGSQIFIVVFSKNYADSTWCLRELEHIFLHRGQPSEKRVWTFFYDVDPSVVRKQSDSYQIAFAKHETNPNIDIEMLYRWKLVLTQAANITGCDLLHKSQYAAIEKFVQEIVDMFGYNFSYRPNDLVGMLSPIEELEKLLLLDSVDNVRTVGIYGMSGVGKTTLASVLYGKMKNSPQFDACCFIDDVSKSFRQYGPFDVQKQILHQILGEEHNQIFNLYDAANLMQSRLCRHRVLIIFDNVDHNEQLEKLALNRKLLAAGSRIIVVCRDLHVLKEYRMDEFYEVPLLSDENSFQLFCQKAFEDHIDSDYEELTYAILNYANGLPLAIKVLGSFLFSRCVSEWTSALARLRENPNKDIMDALKFSFYGLEDKEKEIFLDIACFFNMSEEKTVKNILNCCGFHPDIGLRVLIDKSLISISKESKVEMHGLLEELGRKIVQQNSTEEARKWSRVWLHKHCSDVMSENMEKNVEAIVLKGNAQDTKKLTAEALSTMFRLRLLKLEDVEVLGNLTNLSNQLRYVAWDGYPFMHLPTSFQPNHLVELILKYSNIEQLWNDKKINLPNLRTLDLSFSENLMTMSDFGVVPNLERLNLEGCIKLVEMNLSTGLPKKLVFMNLKNCISLKCIPNGISGLNSLEYLNLCSCSEAFNNPRDLEFPSLASFDGLREVDISFCSLSHLPGDIGGLR</sequence>
<gene>
    <name evidence="5" type="ORF">A2U01_0002252</name>
</gene>
<dbReference type="PROSITE" id="PS50104">
    <property type="entry name" value="TIR"/>
    <property type="match status" value="1"/>
</dbReference>
<dbReference type="SUPFAM" id="SSF52058">
    <property type="entry name" value="L domain-like"/>
    <property type="match status" value="1"/>
</dbReference>